<feature type="domain" description="Origin recognition complex subunit 3 N-terminal" evidence="6">
    <location>
        <begin position="43"/>
        <end position="297"/>
    </location>
</feature>
<dbReference type="PANTHER" id="PTHR12748:SF0">
    <property type="entry name" value="ORIGIN RECOGNITION COMPLEX SUBUNIT 3"/>
    <property type="match status" value="1"/>
</dbReference>
<dbReference type="GO" id="GO:0003688">
    <property type="term" value="F:DNA replication origin binding"/>
    <property type="evidence" value="ECO:0007669"/>
    <property type="project" value="TreeGrafter"/>
</dbReference>
<accession>A0A4U0U013</accession>
<evidence type="ECO:0000256" key="3">
    <source>
        <dbReference type="ARBA" id="ARBA00022705"/>
    </source>
</evidence>
<dbReference type="GO" id="GO:0006270">
    <property type="term" value="P:DNA replication initiation"/>
    <property type="evidence" value="ECO:0007669"/>
    <property type="project" value="TreeGrafter"/>
</dbReference>
<gene>
    <name evidence="8" type="ORF">B0A50_04182</name>
</gene>
<dbReference type="Pfam" id="PF07034">
    <property type="entry name" value="ORC3_N"/>
    <property type="match status" value="1"/>
</dbReference>
<protein>
    <submittedName>
        <fullName evidence="8">Uncharacterized protein</fullName>
    </submittedName>
</protein>
<evidence type="ECO:0000259" key="6">
    <source>
        <dbReference type="Pfam" id="PF07034"/>
    </source>
</evidence>
<sequence>MSSSQRSDLQSDAVSSHKGFKVLGLHGGRHIEKAGRPGEASALDNINSATVGEISSFLDEAGHNQETSRIPAGIIIAGPSAPHTSLATQLAKHENDSDSNRIFVTLSSGSGSHLKAILKTLIQKATSRQSALDDETDEVQTTKQKSTKLLSYDLQLLHDFVTERHLQQVVVTIDDTEAFDSDLLSELIELFGYWRNRIPFVLLLNLATSVDFLQQRLTQAAVKCLSGRLFDVAPSSDVLEQVLDAVTSSDAPSYLGPIVMGAALERQSDYIQSIDGFVDALQYAYMSNFYANPLSLFLKPTLVREEVPDDHFEALRTTNSFRAWARRLLDKNRATEVKKVLQDNGALFDLARRGIGDGRATLNGMMLAVTVVRTLQQSLPNTFVSRKSSLYVQAMSGKLAGSAMLRALHLTVRKVPSDTAVKILQSVLALSIEDRALSECADVATELDELVRAQAEAGKPLRSEEDIRNSTLRTTVHAQKVELSKHKTSLSQQDKDFTALLRRFTDILTRFFSETLVNPKTLLFNEIFVYDLRSPHREVFTPRPRHAIERALASPHDYLDCECCAPDAEEREEATLAATQPGTAILYQLYLESGSLINASDLWQAFQAVMGEEREEGQTRALFQRALAELRALGMVKSTRKRVDHIAKVAWRGL</sequence>
<dbReference type="PANTHER" id="PTHR12748">
    <property type="entry name" value="ORIGIN RECOGNITION COMPLEX SUBUNIT 3"/>
    <property type="match status" value="1"/>
</dbReference>
<dbReference type="GO" id="GO:0031261">
    <property type="term" value="C:DNA replication preinitiation complex"/>
    <property type="evidence" value="ECO:0007669"/>
    <property type="project" value="TreeGrafter"/>
</dbReference>
<comment type="subcellular location">
    <subcellularLocation>
        <location evidence="1">Nucleus</location>
    </subcellularLocation>
</comment>
<keyword evidence="5" id="KW-0539">Nucleus</keyword>
<evidence type="ECO:0000313" key="8">
    <source>
        <dbReference type="EMBL" id="TKA28210.1"/>
    </source>
</evidence>
<name>A0A4U0U013_9PEZI</name>
<dbReference type="EMBL" id="NAJL01000019">
    <property type="protein sequence ID" value="TKA28210.1"/>
    <property type="molecule type" value="Genomic_DNA"/>
</dbReference>
<evidence type="ECO:0000256" key="1">
    <source>
        <dbReference type="ARBA" id="ARBA00004123"/>
    </source>
</evidence>
<keyword evidence="9" id="KW-1185">Reference proteome</keyword>
<keyword evidence="4" id="KW-0238">DNA-binding</keyword>
<dbReference type="OrthoDB" id="10265211at2759"/>
<dbReference type="GO" id="GO:0005664">
    <property type="term" value="C:nuclear origin of replication recognition complex"/>
    <property type="evidence" value="ECO:0007669"/>
    <property type="project" value="InterPro"/>
</dbReference>
<dbReference type="CDD" id="cd20704">
    <property type="entry name" value="Orc3"/>
    <property type="match status" value="1"/>
</dbReference>
<dbReference type="GO" id="GO:0005656">
    <property type="term" value="C:nuclear pre-replicative complex"/>
    <property type="evidence" value="ECO:0007669"/>
    <property type="project" value="TreeGrafter"/>
</dbReference>
<feature type="domain" description="Origin recognition complex subunit 3 winged helix C-terminal" evidence="7">
    <location>
        <begin position="545"/>
        <end position="618"/>
    </location>
</feature>
<dbReference type="InterPro" id="IPR020795">
    <property type="entry name" value="ORC3"/>
</dbReference>
<organism evidence="8 9">
    <name type="scientific">Salinomyces thailandicus</name>
    <dbReference type="NCBI Taxonomy" id="706561"/>
    <lineage>
        <taxon>Eukaryota</taxon>
        <taxon>Fungi</taxon>
        <taxon>Dikarya</taxon>
        <taxon>Ascomycota</taxon>
        <taxon>Pezizomycotina</taxon>
        <taxon>Dothideomycetes</taxon>
        <taxon>Dothideomycetidae</taxon>
        <taxon>Mycosphaerellales</taxon>
        <taxon>Teratosphaeriaceae</taxon>
        <taxon>Salinomyces</taxon>
    </lineage>
</organism>
<dbReference type="Pfam" id="PF18137">
    <property type="entry name" value="WHD_ORC"/>
    <property type="match status" value="1"/>
</dbReference>
<evidence type="ECO:0000256" key="4">
    <source>
        <dbReference type="ARBA" id="ARBA00023125"/>
    </source>
</evidence>
<dbReference type="InterPro" id="IPR045667">
    <property type="entry name" value="ORC3_N"/>
</dbReference>
<reference evidence="8 9" key="1">
    <citation type="submission" date="2017-03" db="EMBL/GenBank/DDBJ databases">
        <title>Genomes of endolithic fungi from Antarctica.</title>
        <authorList>
            <person name="Coleine C."/>
            <person name="Masonjones S."/>
            <person name="Stajich J.E."/>
        </authorList>
    </citation>
    <scope>NUCLEOTIDE SEQUENCE [LARGE SCALE GENOMIC DNA]</scope>
    <source>
        <strain evidence="8 9">CCFEE 6315</strain>
    </source>
</reference>
<evidence type="ECO:0000256" key="5">
    <source>
        <dbReference type="ARBA" id="ARBA00023242"/>
    </source>
</evidence>
<comment type="caution">
    <text evidence="8">The sequence shown here is derived from an EMBL/GenBank/DDBJ whole genome shotgun (WGS) entry which is preliminary data.</text>
</comment>
<keyword evidence="3" id="KW-0235">DNA replication</keyword>
<dbReference type="InterPro" id="IPR040855">
    <property type="entry name" value="ORC_WH_C"/>
</dbReference>
<evidence type="ECO:0000256" key="2">
    <source>
        <dbReference type="ARBA" id="ARBA00010977"/>
    </source>
</evidence>
<proteinExistence type="inferred from homology"/>
<evidence type="ECO:0000259" key="7">
    <source>
        <dbReference type="Pfam" id="PF18137"/>
    </source>
</evidence>
<comment type="similarity">
    <text evidence="2">Belongs to the ORC3 family.</text>
</comment>
<dbReference type="Proteomes" id="UP000308549">
    <property type="component" value="Unassembled WGS sequence"/>
</dbReference>
<dbReference type="AlphaFoldDB" id="A0A4U0U013"/>
<evidence type="ECO:0000313" key="9">
    <source>
        <dbReference type="Proteomes" id="UP000308549"/>
    </source>
</evidence>